<dbReference type="Gene3D" id="3.90.550.10">
    <property type="entry name" value="Spore Coat Polysaccharide Biosynthesis Protein SpsA, Chain A"/>
    <property type="match status" value="1"/>
</dbReference>
<organism evidence="3 4">
    <name type="scientific">Phormidesmis priestleyi Ana</name>
    <dbReference type="NCBI Taxonomy" id="1666911"/>
    <lineage>
        <taxon>Bacteria</taxon>
        <taxon>Bacillati</taxon>
        <taxon>Cyanobacteriota</taxon>
        <taxon>Cyanophyceae</taxon>
        <taxon>Leptolyngbyales</taxon>
        <taxon>Leptolyngbyaceae</taxon>
        <taxon>Phormidesmis</taxon>
    </lineage>
</organism>
<gene>
    <name evidence="3" type="ORF">HLUCCA11_16115</name>
</gene>
<dbReference type="SUPFAM" id="SSF53448">
    <property type="entry name" value="Nucleotide-diphospho-sugar transferases"/>
    <property type="match status" value="1"/>
</dbReference>
<dbReference type="PATRIC" id="fig|1666911.3.peg.897"/>
<dbReference type="Pfam" id="PF00535">
    <property type="entry name" value="Glycos_transf_2"/>
    <property type="match status" value="1"/>
</dbReference>
<dbReference type="PANTHER" id="PTHR43685:SF2">
    <property type="entry name" value="GLYCOSYLTRANSFERASE 2-LIKE DOMAIN-CONTAINING PROTEIN"/>
    <property type="match status" value="1"/>
</dbReference>
<accession>A0A0N8KMM0</accession>
<protein>
    <submittedName>
        <fullName evidence="3">Glycosyltransferase</fullName>
    </submittedName>
</protein>
<dbReference type="STRING" id="1666911.HLUCCA11_16115"/>
<evidence type="ECO:0000313" key="4">
    <source>
        <dbReference type="Proteomes" id="UP000050465"/>
    </source>
</evidence>
<dbReference type="InterPro" id="IPR001173">
    <property type="entry name" value="Glyco_trans_2-like"/>
</dbReference>
<sequence>MTASKPVAPTHTPSYFPQVSVIVPIYNGEQDLPGLLNCLLAQTYPAQKVEYLLVDNGSSDRTPQILAEAAPTFAARGITFKALRETDIQSAYAARNTGICQATGEFLAFTDADCYPQPHWLTALMQPFQDATVGLVAGEITAFPGTTLLEHYAERKRIMSQQDTLAHPFCPYGQTANLGIRLQALAEVGLFRPYLTTGGDADICWRIQQEGNWEIRYASEATVQHRHRQTLKALYSQWYRYGTSNRYLHELHGIKLAWPLPAKERNRSLLRWLLKDLPRAAMSYVLGKGPAIDMLTVPLDLYCARSRDQGQKAAQLPENARQKAKLATPPASSR</sequence>
<evidence type="ECO:0000259" key="2">
    <source>
        <dbReference type="Pfam" id="PF00535"/>
    </source>
</evidence>
<proteinExistence type="predicted"/>
<dbReference type="GO" id="GO:0016740">
    <property type="term" value="F:transferase activity"/>
    <property type="evidence" value="ECO:0007669"/>
    <property type="project" value="UniProtKB-KW"/>
</dbReference>
<dbReference type="EMBL" id="LJZR01000023">
    <property type="protein sequence ID" value="KPQ34114.1"/>
    <property type="molecule type" value="Genomic_DNA"/>
</dbReference>
<evidence type="ECO:0000313" key="3">
    <source>
        <dbReference type="EMBL" id="KPQ34114.1"/>
    </source>
</evidence>
<comment type="caution">
    <text evidence="3">The sequence shown here is derived from an EMBL/GenBank/DDBJ whole genome shotgun (WGS) entry which is preliminary data.</text>
</comment>
<feature type="domain" description="Glycosyltransferase 2-like" evidence="2">
    <location>
        <begin position="20"/>
        <end position="170"/>
    </location>
</feature>
<name>A0A0N8KMM0_9CYAN</name>
<keyword evidence="3" id="KW-0808">Transferase</keyword>
<dbReference type="InterPro" id="IPR029044">
    <property type="entry name" value="Nucleotide-diphossugar_trans"/>
</dbReference>
<reference evidence="3 4" key="1">
    <citation type="submission" date="2015-09" db="EMBL/GenBank/DDBJ databases">
        <title>Identification and resolution of microdiversity through metagenomic sequencing of parallel consortia.</title>
        <authorList>
            <person name="Nelson W.C."/>
            <person name="Romine M.F."/>
            <person name="Lindemann S.R."/>
        </authorList>
    </citation>
    <scope>NUCLEOTIDE SEQUENCE [LARGE SCALE GENOMIC DNA]</scope>
    <source>
        <strain evidence="3">Ana</strain>
    </source>
</reference>
<evidence type="ECO:0000256" key="1">
    <source>
        <dbReference type="SAM" id="MobiDB-lite"/>
    </source>
</evidence>
<dbReference type="InterPro" id="IPR050834">
    <property type="entry name" value="Glycosyltransf_2"/>
</dbReference>
<dbReference type="AlphaFoldDB" id="A0A0N8KMM0"/>
<feature type="region of interest" description="Disordered" evidence="1">
    <location>
        <begin position="312"/>
        <end position="334"/>
    </location>
</feature>
<dbReference type="PANTHER" id="PTHR43685">
    <property type="entry name" value="GLYCOSYLTRANSFERASE"/>
    <property type="match status" value="1"/>
</dbReference>
<dbReference type="Proteomes" id="UP000050465">
    <property type="component" value="Unassembled WGS sequence"/>
</dbReference>